<evidence type="ECO:0008006" key="4">
    <source>
        <dbReference type="Google" id="ProtNLM"/>
    </source>
</evidence>
<accession>A0A498LW35</accession>
<dbReference type="PANTHER" id="PTHR47018">
    <property type="entry name" value="CXC DOMAIN-CONTAINING PROTEIN-RELATED"/>
    <property type="match status" value="1"/>
</dbReference>
<dbReference type="AlphaFoldDB" id="A0A498LW35"/>
<name>A0A498LW35_LABRO</name>
<dbReference type="EMBL" id="QBIY01013148">
    <property type="protein sequence ID" value="RXN11376.1"/>
    <property type="molecule type" value="Genomic_DNA"/>
</dbReference>
<gene>
    <name evidence="2" type="ORF">ROHU_030102</name>
</gene>
<evidence type="ECO:0000313" key="2">
    <source>
        <dbReference type="EMBL" id="RXN11376.1"/>
    </source>
</evidence>
<proteinExistence type="predicted"/>
<protein>
    <recommendedName>
        <fullName evidence="4">Tesmin/TSO1-like CXC domain-containing protein</fullName>
    </recommendedName>
</protein>
<organism evidence="2 3">
    <name type="scientific">Labeo rohita</name>
    <name type="common">Indian major carp</name>
    <name type="synonym">Cyprinus rohita</name>
    <dbReference type="NCBI Taxonomy" id="84645"/>
    <lineage>
        <taxon>Eukaryota</taxon>
        <taxon>Metazoa</taxon>
        <taxon>Chordata</taxon>
        <taxon>Craniata</taxon>
        <taxon>Vertebrata</taxon>
        <taxon>Euteleostomi</taxon>
        <taxon>Actinopterygii</taxon>
        <taxon>Neopterygii</taxon>
        <taxon>Teleostei</taxon>
        <taxon>Ostariophysi</taxon>
        <taxon>Cypriniformes</taxon>
        <taxon>Cyprinidae</taxon>
        <taxon>Labeoninae</taxon>
        <taxon>Labeonini</taxon>
        <taxon>Labeo</taxon>
    </lineage>
</organism>
<comment type="caution">
    <text evidence="2">The sequence shown here is derived from an EMBL/GenBank/DDBJ whole genome shotgun (WGS) entry which is preliminary data.</text>
</comment>
<feature type="compositionally biased region" description="Polar residues" evidence="1">
    <location>
        <begin position="346"/>
        <end position="370"/>
    </location>
</feature>
<keyword evidence="3" id="KW-1185">Reference proteome</keyword>
<dbReference type="Proteomes" id="UP000290572">
    <property type="component" value="Unassembled WGS sequence"/>
</dbReference>
<evidence type="ECO:0000256" key="1">
    <source>
        <dbReference type="SAM" id="MobiDB-lite"/>
    </source>
</evidence>
<reference evidence="2 3" key="1">
    <citation type="submission" date="2018-03" db="EMBL/GenBank/DDBJ databases">
        <title>Draft genome sequence of Rohu Carp (Labeo rohita).</title>
        <authorList>
            <person name="Das P."/>
            <person name="Kushwaha B."/>
            <person name="Joshi C.G."/>
            <person name="Kumar D."/>
            <person name="Nagpure N.S."/>
            <person name="Sahoo L."/>
            <person name="Das S.P."/>
            <person name="Bit A."/>
            <person name="Patnaik S."/>
            <person name="Meher P.K."/>
            <person name="Jayasankar P."/>
            <person name="Koringa P.G."/>
            <person name="Patel N.V."/>
            <person name="Hinsu A.T."/>
            <person name="Kumar R."/>
            <person name="Pandey M."/>
            <person name="Agarwal S."/>
            <person name="Srivastava S."/>
            <person name="Singh M."/>
            <person name="Iquebal M.A."/>
            <person name="Jaiswal S."/>
            <person name="Angadi U.B."/>
            <person name="Kumar N."/>
            <person name="Raza M."/>
            <person name="Shah T.M."/>
            <person name="Rai A."/>
            <person name="Jena J.K."/>
        </authorList>
    </citation>
    <scope>NUCLEOTIDE SEQUENCE [LARGE SCALE GENOMIC DNA]</scope>
    <source>
        <strain evidence="2">DASCIFA01</strain>
        <tissue evidence="2">Testis</tissue>
    </source>
</reference>
<evidence type="ECO:0000313" key="3">
    <source>
        <dbReference type="Proteomes" id="UP000290572"/>
    </source>
</evidence>
<dbReference type="PANTHER" id="PTHR47018:SF1">
    <property type="entry name" value="TESMIN_TSO1-LIKE CXC DOMAIN-CONTAINING PROTEIN"/>
    <property type="match status" value="1"/>
</dbReference>
<feature type="region of interest" description="Disordered" evidence="1">
    <location>
        <begin position="346"/>
        <end position="373"/>
    </location>
</feature>
<sequence length="1220" mass="137058">MEPTSEMRQAMTMQLNERLNECARNLNDGKLLALLSGGDVVALELKYHWSCLTDLYHRERAHIKAEKQEKIQSSQEKEAFHLVFSELLTYVIEAKKTNSDGPSVFRLAELVNLYRERLKQFGTDLPDVNATRLKERLLAEIPGLVAYKKGRDILLAFEKDVGPVLSEASSDADAIILAKAAQILRRHMVNHKSKFEGNLYESSVHDSFPPALLQFVCMIEHGADIKSQLKFGATTNDLAMAQLLLYNCFAKCKEGAATQRHSRDRETPFPVYIGMSIYAKTRKRHLVEMLHDHGLSIPYNRVLDISAQLGDAVVNRYIEEGLVCPPKLRKGLFCTSAMDNIDHNPSSTTATSSFHGTSSSIFQHTSSENQGEVREPILIKNSSVKKVPELPDSYTNVHPAFFTKKKPSPPKGNVTYASLPTLLLTNEYEWLQKVSLRLAIRSLGTLLQSSGWTGALVEAVVASSGTADSFLSASSVTRTRHMHQVTACCLYMLRKEAYEYHCADQNDGALNFNDWSFREANFNLYCQALSALIPFFANNNVNYARWLPIHLRDMVSLEQTHPQIFNEFQLGKFVVHKTHREFSGIAIDQAHEQANAVVKGDGGAIGVTEDPSALRRWMVSGPEVSQLVNQYELASEVNEATEEIRHHEQTRQSQKSFTDKVQRLFAVMKDLGNPFQEESKDLLTLDTKNIAHPSAAELVRTHLEKGQVAFRDFFNGLGDETSFYRPIKKNKVDFFHQEAASACSDMKKQVLKDDCRLFSQLFISCQSRECDLLEFFKHENQSFPAALSDTGKLYYGQKSQLANILEATISPPDKQPECGAIIIDGSSLVYSLSPKTLKTFEEYAVQDVVPKIQAYSSKYERTDIIFDVYWTSSLKAETRSNRGKGGRRRVTDKTKLPPNWKSFLRDNENKTELFGFLAEKIVTLCPDNVVVVTKGEQALSNKPISLEGLSPCNHEEADSRIFTHALHATKQQIKSVLIKACDTDILVVAVNVFATLQDAGLEKIWIEFGQGQSIRWLPIHDMVVNLGPEKSSGMLFFHAFTGCDVVSAFRGKSKKSAWQACEVCPEVSPVFKKLSQYPPIIEDADLNILEKFVITMYDKQSTTCKGDEARLDLFARKQRSYDAIPPTSASLVQHVKRAAFQAACIWGQATVCKMQTESPANWGWQKDGQIWQVLWTTLPPIAQTCEQLTKCGCKTECQGRCKCYRFGLKCTQLCACACEV</sequence>